<evidence type="ECO:0008006" key="14">
    <source>
        <dbReference type="Google" id="ProtNLM"/>
    </source>
</evidence>
<dbReference type="InterPro" id="IPR018108">
    <property type="entry name" value="MCP_transmembrane"/>
</dbReference>
<evidence type="ECO:0000256" key="10">
    <source>
        <dbReference type="RuleBase" id="RU000488"/>
    </source>
</evidence>
<comment type="caution">
    <text evidence="12">The sequence shown here is derived from an EMBL/GenBank/DDBJ whole genome shotgun (WGS) entry which is preliminary data.</text>
</comment>
<feature type="transmembrane region" description="Helical" evidence="11">
    <location>
        <begin position="188"/>
        <end position="209"/>
    </location>
</feature>
<evidence type="ECO:0000256" key="6">
    <source>
        <dbReference type="ARBA" id="ARBA00022989"/>
    </source>
</evidence>
<evidence type="ECO:0000313" key="13">
    <source>
        <dbReference type="Proteomes" id="UP001431209"/>
    </source>
</evidence>
<evidence type="ECO:0000256" key="1">
    <source>
        <dbReference type="ARBA" id="ARBA00004225"/>
    </source>
</evidence>
<dbReference type="SUPFAM" id="SSF103506">
    <property type="entry name" value="Mitochondrial carrier"/>
    <property type="match status" value="1"/>
</dbReference>
<feature type="repeat" description="Solcar" evidence="9">
    <location>
        <begin position="3"/>
        <end position="87"/>
    </location>
</feature>
<comment type="subcellular location">
    <subcellularLocation>
        <location evidence="1">Mitochondrion membrane</location>
        <topology evidence="1">Multi-pass membrane protein</topology>
    </subcellularLocation>
</comment>
<dbReference type="PROSITE" id="PS50920">
    <property type="entry name" value="SOLCAR"/>
    <property type="match status" value="3"/>
</dbReference>
<dbReference type="InterPro" id="IPR050567">
    <property type="entry name" value="Mitochondrial_Carrier"/>
</dbReference>
<accession>A0AAW2YQX9</accession>
<dbReference type="PANTHER" id="PTHR45624">
    <property type="entry name" value="MITOCHONDRIAL BASIC AMINO ACIDS TRANSPORTER-RELATED"/>
    <property type="match status" value="1"/>
</dbReference>
<proteinExistence type="inferred from homology"/>
<name>A0AAW2YQX9_9EUKA</name>
<evidence type="ECO:0000256" key="5">
    <source>
        <dbReference type="ARBA" id="ARBA00022737"/>
    </source>
</evidence>
<dbReference type="Proteomes" id="UP001431209">
    <property type="component" value="Unassembled WGS sequence"/>
</dbReference>
<feature type="repeat" description="Solcar" evidence="9">
    <location>
        <begin position="100"/>
        <end position="188"/>
    </location>
</feature>
<keyword evidence="7" id="KW-0496">Mitochondrion</keyword>
<dbReference type="PANTHER" id="PTHR45624:SF10">
    <property type="entry name" value="SLC (SOLUTE CARRIER) HOMOLOG"/>
    <property type="match status" value="1"/>
</dbReference>
<feature type="repeat" description="Solcar" evidence="9">
    <location>
        <begin position="191"/>
        <end position="276"/>
    </location>
</feature>
<dbReference type="EMBL" id="JAOPGA020000597">
    <property type="protein sequence ID" value="KAL0479747.1"/>
    <property type="molecule type" value="Genomic_DNA"/>
</dbReference>
<protein>
    <recommendedName>
        <fullName evidence="14">Mitochondrial carrier protein</fullName>
    </recommendedName>
</protein>
<keyword evidence="8 9" id="KW-0472">Membrane</keyword>
<keyword evidence="6 11" id="KW-1133">Transmembrane helix</keyword>
<comment type="similarity">
    <text evidence="2 10">Belongs to the mitochondrial carrier (TC 2.A.29) family.</text>
</comment>
<evidence type="ECO:0000256" key="2">
    <source>
        <dbReference type="ARBA" id="ARBA00006375"/>
    </source>
</evidence>
<dbReference type="GO" id="GO:0022857">
    <property type="term" value="F:transmembrane transporter activity"/>
    <property type="evidence" value="ECO:0007669"/>
    <property type="project" value="TreeGrafter"/>
</dbReference>
<evidence type="ECO:0000256" key="11">
    <source>
        <dbReference type="SAM" id="Phobius"/>
    </source>
</evidence>
<gene>
    <name evidence="12" type="ORF">AKO1_007550</name>
</gene>
<evidence type="ECO:0000256" key="8">
    <source>
        <dbReference type="ARBA" id="ARBA00023136"/>
    </source>
</evidence>
<sequence>MNDDSIRHFVAGTVGGVAGVVVGHPFDTVKVRIQSRPDIYKGVPSTFLKIFKNEGIKGLFKGMLLPVSGVGFTSALCFGVYGNSMNLLRKYRGEEKTKSQYFTNVFLAGSISGTILCALTCPSELVKTRLQIQDHGVKLYNGPLDCARKIYQTEGLRGLNRGMSATLLRDAGPGYGIYFLSYEMLKDYLGNSALSLMFAGGSAGVISWITSYPFDVIKTRMQAPTDGIRETFLQCTKRSFAQEGWRVFFRGMNACMIRSFPVNAVTFYGYEWVMNFGK</sequence>
<keyword evidence="3 10" id="KW-0813">Transport</keyword>
<dbReference type="GO" id="GO:0031966">
    <property type="term" value="C:mitochondrial membrane"/>
    <property type="evidence" value="ECO:0007669"/>
    <property type="project" value="UniProtKB-SubCell"/>
</dbReference>
<reference evidence="12 13" key="1">
    <citation type="submission" date="2024-03" db="EMBL/GenBank/DDBJ databases">
        <title>The Acrasis kona genome and developmental transcriptomes reveal deep origins of eukaryotic multicellular pathways.</title>
        <authorList>
            <person name="Sheikh S."/>
            <person name="Fu C.-J."/>
            <person name="Brown M.W."/>
            <person name="Baldauf S.L."/>
        </authorList>
    </citation>
    <scope>NUCLEOTIDE SEQUENCE [LARGE SCALE GENOMIC DNA]</scope>
    <source>
        <strain evidence="12 13">ATCC MYA-3509</strain>
    </source>
</reference>
<dbReference type="Pfam" id="PF00153">
    <property type="entry name" value="Mito_carr"/>
    <property type="match status" value="3"/>
</dbReference>
<evidence type="ECO:0000256" key="9">
    <source>
        <dbReference type="PROSITE-ProRule" id="PRU00282"/>
    </source>
</evidence>
<dbReference type="AlphaFoldDB" id="A0AAW2YQX9"/>
<keyword evidence="4 9" id="KW-0812">Transmembrane</keyword>
<dbReference type="Gene3D" id="1.50.40.10">
    <property type="entry name" value="Mitochondrial carrier domain"/>
    <property type="match status" value="1"/>
</dbReference>
<evidence type="ECO:0000256" key="3">
    <source>
        <dbReference type="ARBA" id="ARBA00022448"/>
    </source>
</evidence>
<keyword evidence="13" id="KW-1185">Reference proteome</keyword>
<keyword evidence="5" id="KW-0677">Repeat</keyword>
<feature type="transmembrane region" description="Helical" evidence="11">
    <location>
        <begin position="59"/>
        <end position="81"/>
    </location>
</feature>
<dbReference type="InterPro" id="IPR023395">
    <property type="entry name" value="MCP_dom_sf"/>
</dbReference>
<organism evidence="12 13">
    <name type="scientific">Acrasis kona</name>
    <dbReference type="NCBI Taxonomy" id="1008807"/>
    <lineage>
        <taxon>Eukaryota</taxon>
        <taxon>Discoba</taxon>
        <taxon>Heterolobosea</taxon>
        <taxon>Tetramitia</taxon>
        <taxon>Eutetramitia</taxon>
        <taxon>Acrasidae</taxon>
        <taxon>Acrasis</taxon>
    </lineage>
</organism>
<feature type="transmembrane region" description="Helical" evidence="11">
    <location>
        <begin position="101"/>
        <end position="121"/>
    </location>
</feature>
<evidence type="ECO:0000313" key="12">
    <source>
        <dbReference type="EMBL" id="KAL0479747.1"/>
    </source>
</evidence>
<evidence type="ECO:0000256" key="4">
    <source>
        <dbReference type="ARBA" id="ARBA00022692"/>
    </source>
</evidence>
<evidence type="ECO:0000256" key="7">
    <source>
        <dbReference type="ARBA" id="ARBA00023128"/>
    </source>
</evidence>